<dbReference type="InterPro" id="IPR016032">
    <property type="entry name" value="Sig_transdc_resp-reg_C-effctor"/>
</dbReference>
<accession>A0ABP7EPM9</accession>
<dbReference type="Proteomes" id="UP001501468">
    <property type="component" value="Unassembled WGS sequence"/>
</dbReference>
<reference evidence="2" key="1">
    <citation type="journal article" date="2019" name="Int. J. Syst. Evol. Microbiol.">
        <title>The Global Catalogue of Microorganisms (GCM) 10K type strain sequencing project: providing services to taxonomists for standard genome sequencing and annotation.</title>
        <authorList>
            <consortium name="The Broad Institute Genomics Platform"/>
            <consortium name="The Broad Institute Genome Sequencing Center for Infectious Disease"/>
            <person name="Wu L."/>
            <person name="Ma J."/>
        </authorList>
    </citation>
    <scope>NUCLEOTIDE SEQUENCE [LARGE SCALE GENOMIC DNA]</scope>
    <source>
        <strain evidence="2">JCM 17125</strain>
    </source>
</reference>
<organism evidence="1 2">
    <name type="scientific">Terrabacter ginsenosidimutans</name>
    <dbReference type="NCBI Taxonomy" id="490575"/>
    <lineage>
        <taxon>Bacteria</taxon>
        <taxon>Bacillati</taxon>
        <taxon>Actinomycetota</taxon>
        <taxon>Actinomycetes</taxon>
        <taxon>Micrococcales</taxon>
        <taxon>Intrasporangiaceae</taxon>
        <taxon>Terrabacter</taxon>
    </lineage>
</organism>
<evidence type="ECO:0000313" key="1">
    <source>
        <dbReference type="EMBL" id="GAA3722343.1"/>
    </source>
</evidence>
<keyword evidence="2" id="KW-1185">Reference proteome</keyword>
<gene>
    <name evidence="1" type="ORF">GCM10022399_43400</name>
</gene>
<dbReference type="Gene3D" id="1.10.10.10">
    <property type="entry name" value="Winged helix-like DNA-binding domain superfamily/Winged helix DNA-binding domain"/>
    <property type="match status" value="1"/>
</dbReference>
<proteinExistence type="predicted"/>
<dbReference type="InterPro" id="IPR036388">
    <property type="entry name" value="WH-like_DNA-bd_sf"/>
</dbReference>
<evidence type="ECO:0000313" key="2">
    <source>
        <dbReference type="Proteomes" id="UP001501468"/>
    </source>
</evidence>
<dbReference type="RefSeq" id="WP_344951989.1">
    <property type="nucleotide sequence ID" value="NZ_BAABDC010000014.1"/>
</dbReference>
<dbReference type="InterPro" id="IPR051797">
    <property type="entry name" value="TrmB-like"/>
</dbReference>
<dbReference type="EMBL" id="BAABDC010000014">
    <property type="protein sequence ID" value="GAA3722343.1"/>
    <property type="molecule type" value="Genomic_DNA"/>
</dbReference>
<dbReference type="PANTHER" id="PTHR34293:SF1">
    <property type="entry name" value="HTH-TYPE TRANSCRIPTIONAL REGULATOR TRMBL2"/>
    <property type="match status" value="1"/>
</dbReference>
<protein>
    <submittedName>
        <fullName evidence="1">LuxR family transcriptional regulator</fullName>
    </submittedName>
</protein>
<comment type="caution">
    <text evidence="1">The sequence shown here is derived from an EMBL/GenBank/DDBJ whole genome shotgun (WGS) entry which is preliminary data.</text>
</comment>
<name>A0ABP7EPM9_9MICO</name>
<sequence length="337" mass="36409">MTLEIDLSAIGLTAAQELEYHSLVVDGGGTEDALATRWDRSADDVRRLLVSLRDLGLVEQATFDGERPVWFPTAPDVSLQGLLNSRRHALAVAETSVAQLTEIFRRDLNHADVGDLVEVVLGPEAVRARFLQLELSAREEVCAFVDARPVAVNPEENRAEVQALGRGVTFRVVIERASFDDEATAAETRDALRANALVRSVATVPTKLLVTDRAVVMAPLSVRGHDAAAVVIRAPSLVQSLVTLFEAVWDSGIPVVLDPEDGLVDGPTGPDSLDIALLSHMLNGLTDDAIGKRLGVSGRTVQRRLRGLMDLSGSASRMQLGWEASERGWVTRRSVDS</sequence>
<dbReference type="SUPFAM" id="SSF46894">
    <property type="entry name" value="C-terminal effector domain of the bipartite response regulators"/>
    <property type="match status" value="1"/>
</dbReference>
<dbReference type="PANTHER" id="PTHR34293">
    <property type="entry name" value="HTH-TYPE TRANSCRIPTIONAL REGULATOR TRMBL2"/>
    <property type="match status" value="1"/>
</dbReference>